<dbReference type="SUPFAM" id="SSF160443">
    <property type="entry name" value="SMR domain-like"/>
    <property type="match status" value="1"/>
</dbReference>
<dbReference type="Proteomes" id="UP001198163">
    <property type="component" value="Unassembled WGS sequence"/>
</dbReference>
<dbReference type="EMBL" id="JAINWA010000001">
    <property type="protein sequence ID" value="MCD1653875.1"/>
    <property type="molecule type" value="Genomic_DNA"/>
</dbReference>
<feature type="region of interest" description="Disordered" evidence="1">
    <location>
        <begin position="15"/>
        <end position="47"/>
    </location>
</feature>
<dbReference type="InterPro" id="IPR036063">
    <property type="entry name" value="Smr_dom_sf"/>
</dbReference>
<sequence>MVDFGDILDSWEKETSRPYGKKRIKKDQQCNKVGDAPASGRDDADLPKVHPMDAWMRRHDIVDKDAVLDGGHEPPSAAERRRKLHAMKPEAVIDLHGLTREESWSRLNAFFADCRRRGLQKVLIIHGKGTHSGDAPVLKKTVTLFLEKHPHAGESGSAAKELGGSGATWVILK</sequence>
<reference evidence="3" key="1">
    <citation type="submission" date="2021-08" db="EMBL/GenBank/DDBJ databases">
        <title>Comparative analyses of Brucepasteria parasyntrophica and Teretinema zuelzerae.</title>
        <authorList>
            <person name="Song Y."/>
            <person name="Brune A."/>
        </authorList>
    </citation>
    <scope>NUCLEOTIDE SEQUENCE</scope>
    <source>
        <strain evidence="3">DSM 1903</strain>
    </source>
</reference>
<dbReference type="Gene3D" id="3.30.1370.110">
    <property type="match status" value="1"/>
</dbReference>
<dbReference type="RefSeq" id="WP_230753428.1">
    <property type="nucleotide sequence ID" value="NZ_JAINWA010000001.1"/>
</dbReference>
<proteinExistence type="predicted"/>
<feature type="domain" description="Smr" evidence="2">
    <location>
        <begin position="93"/>
        <end position="173"/>
    </location>
</feature>
<gene>
    <name evidence="3" type="ORF">K7J14_04070</name>
</gene>
<evidence type="ECO:0000313" key="3">
    <source>
        <dbReference type="EMBL" id="MCD1653875.1"/>
    </source>
</evidence>
<dbReference type="InterPro" id="IPR002625">
    <property type="entry name" value="Smr_dom"/>
</dbReference>
<evidence type="ECO:0000256" key="1">
    <source>
        <dbReference type="SAM" id="MobiDB-lite"/>
    </source>
</evidence>
<keyword evidence="4" id="KW-1185">Reference proteome</keyword>
<dbReference type="SMART" id="SM00463">
    <property type="entry name" value="SMR"/>
    <property type="match status" value="1"/>
</dbReference>
<accession>A0AAE3JJ64</accession>
<organism evidence="3 4">
    <name type="scientific">Teretinema zuelzerae</name>
    <dbReference type="NCBI Taxonomy" id="156"/>
    <lineage>
        <taxon>Bacteria</taxon>
        <taxon>Pseudomonadati</taxon>
        <taxon>Spirochaetota</taxon>
        <taxon>Spirochaetia</taxon>
        <taxon>Spirochaetales</taxon>
        <taxon>Treponemataceae</taxon>
        <taxon>Teretinema</taxon>
    </lineage>
</organism>
<protein>
    <submittedName>
        <fullName evidence="3">Smr/MutS family protein</fullName>
    </submittedName>
</protein>
<name>A0AAE3JJ64_9SPIR</name>
<dbReference type="PANTHER" id="PTHR35562">
    <property type="entry name" value="DNA ENDONUCLEASE SMRA-RELATED"/>
    <property type="match status" value="1"/>
</dbReference>
<evidence type="ECO:0000259" key="2">
    <source>
        <dbReference type="PROSITE" id="PS50828"/>
    </source>
</evidence>
<dbReference type="AlphaFoldDB" id="A0AAE3JJ64"/>
<dbReference type="PANTHER" id="PTHR35562:SF2">
    <property type="entry name" value="DNA ENDONUCLEASE SMRA-RELATED"/>
    <property type="match status" value="1"/>
</dbReference>
<evidence type="ECO:0000313" key="4">
    <source>
        <dbReference type="Proteomes" id="UP001198163"/>
    </source>
</evidence>
<dbReference type="PROSITE" id="PS50828">
    <property type="entry name" value="SMR"/>
    <property type="match status" value="1"/>
</dbReference>
<dbReference type="Pfam" id="PF01713">
    <property type="entry name" value="Smr"/>
    <property type="match status" value="1"/>
</dbReference>
<comment type="caution">
    <text evidence="3">The sequence shown here is derived from an EMBL/GenBank/DDBJ whole genome shotgun (WGS) entry which is preliminary data.</text>
</comment>